<dbReference type="GO" id="GO:0020037">
    <property type="term" value="F:heme binding"/>
    <property type="evidence" value="ECO:0007669"/>
    <property type="project" value="InterPro"/>
</dbReference>
<dbReference type="EMBL" id="VLKW01000011">
    <property type="protein sequence ID" value="TWI43627.1"/>
    <property type="molecule type" value="Genomic_DNA"/>
</dbReference>
<keyword evidence="3 4" id="KW-0479">Metal-binding</keyword>
<dbReference type="Gene3D" id="1.10.630.10">
    <property type="entry name" value="Cytochrome P450"/>
    <property type="match status" value="1"/>
</dbReference>
<dbReference type="InterPro" id="IPR002401">
    <property type="entry name" value="Cyt_P450_E_grp-I"/>
</dbReference>
<evidence type="ECO:0000256" key="3">
    <source>
        <dbReference type="PIRSR" id="PIRSR602401-1"/>
    </source>
</evidence>
<dbReference type="Pfam" id="PF00067">
    <property type="entry name" value="p450"/>
    <property type="match status" value="1"/>
</dbReference>
<evidence type="ECO:0000256" key="2">
    <source>
        <dbReference type="ARBA" id="ARBA00010617"/>
    </source>
</evidence>
<evidence type="ECO:0000256" key="4">
    <source>
        <dbReference type="RuleBase" id="RU000461"/>
    </source>
</evidence>
<proteinExistence type="inferred from homology"/>
<comment type="cofactor">
    <cofactor evidence="1 3">
        <name>heme</name>
        <dbReference type="ChEBI" id="CHEBI:30413"/>
    </cofactor>
</comment>
<evidence type="ECO:0000256" key="1">
    <source>
        <dbReference type="ARBA" id="ARBA00001971"/>
    </source>
</evidence>
<evidence type="ECO:0000256" key="5">
    <source>
        <dbReference type="SAM" id="MobiDB-lite"/>
    </source>
</evidence>
<gene>
    <name evidence="6" type="ORF">IP92_04677</name>
</gene>
<dbReference type="InterPro" id="IPR001128">
    <property type="entry name" value="Cyt_P450"/>
</dbReference>
<sequence>MSQTRMSQTRMSQTRMSQTFKTAAARGGTLGASQHQHEDQKMSETMSTTLPGHPAARDIADLPAPPGLPLIGNALQLHPRTIHRTMEDWSRRYGTMFRARIGSRQVVVLADGAAINAVLRDRPDGFRRPAVTAEVSDELGGNPGVFLAEGDAWQRQRRMVMHAFSPAAVKAYFGRLAHVARRLEAGWLQAAAQGHEIDLTGDLKRYAVDVIAGLAFGADVNTIEAGDDAIGRHVDTVLAGVARRSLMPFPYWRWVRLPADRRLERSVLAVRSATDGFIAGARAALAADPGLRERPANLLQAMLVAADHPDSGVDDAAVAGNVTTMLLAGEDTTSSALAWLIWLLWRNPAALARATDEVRRHVPDVAALTYEQTEPLDYVQACALEAMRLKPPAPFLPLEALRETTVLDVRLPPGTLLWCVMRHDSVDARCFPSPDTFDPERWLPDAQGAHRADRQAALPFGAGPRICPGRYLSLLEIKVAMATLLSRFDITAVHATGRPEPAEVMGFVMGPSPLTMTLRPRA</sequence>
<dbReference type="GO" id="GO:0004497">
    <property type="term" value="F:monooxygenase activity"/>
    <property type="evidence" value="ECO:0007669"/>
    <property type="project" value="UniProtKB-KW"/>
</dbReference>
<dbReference type="PRINTS" id="PR00463">
    <property type="entry name" value="EP450I"/>
</dbReference>
<dbReference type="AlphaFoldDB" id="A0A562PGR8"/>
<dbReference type="PROSITE" id="PS00086">
    <property type="entry name" value="CYTOCHROME_P450"/>
    <property type="match status" value="1"/>
</dbReference>
<evidence type="ECO:0000313" key="7">
    <source>
        <dbReference type="Proteomes" id="UP000315112"/>
    </source>
</evidence>
<accession>A0A562PGR8</accession>
<organism evidence="6 7">
    <name type="scientific">Pseudoduganella flava</name>
    <dbReference type="NCBI Taxonomy" id="871742"/>
    <lineage>
        <taxon>Bacteria</taxon>
        <taxon>Pseudomonadati</taxon>
        <taxon>Pseudomonadota</taxon>
        <taxon>Betaproteobacteria</taxon>
        <taxon>Burkholderiales</taxon>
        <taxon>Oxalobacteraceae</taxon>
        <taxon>Telluria group</taxon>
        <taxon>Pseudoduganella</taxon>
    </lineage>
</organism>
<dbReference type="InterPro" id="IPR036396">
    <property type="entry name" value="Cyt_P450_sf"/>
</dbReference>
<comment type="caution">
    <text evidence="6">The sequence shown here is derived from an EMBL/GenBank/DDBJ whole genome shotgun (WGS) entry which is preliminary data.</text>
</comment>
<dbReference type="InterPro" id="IPR050121">
    <property type="entry name" value="Cytochrome_P450_monoxygenase"/>
</dbReference>
<dbReference type="PRINTS" id="PR00385">
    <property type="entry name" value="P450"/>
</dbReference>
<evidence type="ECO:0000313" key="6">
    <source>
        <dbReference type="EMBL" id="TWI43627.1"/>
    </source>
</evidence>
<dbReference type="Proteomes" id="UP000315112">
    <property type="component" value="Unassembled WGS sequence"/>
</dbReference>
<reference evidence="6 7" key="1">
    <citation type="journal article" date="2015" name="Stand. Genomic Sci.">
        <title>Genomic Encyclopedia of Bacterial and Archaeal Type Strains, Phase III: the genomes of soil and plant-associated and newly described type strains.</title>
        <authorList>
            <person name="Whitman W.B."/>
            <person name="Woyke T."/>
            <person name="Klenk H.P."/>
            <person name="Zhou Y."/>
            <person name="Lilburn T.G."/>
            <person name="Beck B.J."/>
            <person name="De Vos P."/>
            <person name="Vandamme P."/>
            <person name="Eisen J.A."/>
            <person name="Garrity G."/>
            <person name="Hugenholtz P."/>
            <person name="Kyrpides N.C."/>
        </authorList>
    </citation>
    <scope>NUCLEOTIDE SEQUENCE [LARGE SCALE GENOMIC DNA]</scope>
    <source>
        <strain evidence="6 7">CGMCC 1.10685</strain>
    </source>
</reference>
<dbReference type="PANTHER" id="PTHR24305:SF166">
    <property type="entry name" value="CYTOCHROME P450 12A4, MITOCHONDRIAL-RELATED"/>
    <property type="match status" value="1"/>
</dbReference>
<name>A0A562PGR8_9BURK</name>
<keyword evidence="4" id="KW-0560">Oxidoreductase</keyword>
<feature type="binding site" description="axial binding residue" evidence="3">
    <location>
        <position position="467"/>
    </location>
    <ligand>
        <name>heme</name>
        <dbReference type="ChEBI" id="CHEBI:30413"/>
    </ligand>
    <ligandPart>
        <name>Fe</name>
        <dbReference type="ChEBI" id="CHEBI:18248"/>
    </ligandPart>
</feature>
<dbReference type="SUPFAM" id="SSF48264">
    <property type="entry name" value="Cytochrome P450"/>
    <property type="match status" value="1"/>
</dbReference>
<dbReference type="InterPro" id="IPR017972">
    <property type="entry name" value="Cyt_P450_CS"/>
</dbReference>
<keyword evidence="4" id="KW-0503">Monooxygenase</keyword>
<keyword evidence="3 4" id="KW-0349">Heme</keyword>
<keyword evidence="3 4" id="KW-0408">Iron</keyword>
<protein>
    <submittedName>
        <fullName evidence="6">Cytochrome P450</fullName>
    </submittedName>
</protein>
<feature type="region of interest" description="Disordered" evidence="5">
    <location>
        <begin position="1"/>
        <end position="21"/>
    </location>
</feature>
<dbReference type="GO" id="GO:0016705">
    <property type="term" value="F:oxidoreductase activity, acting on paired donors, with incorporation or reduction of molecular oxygen"/>
    <property type="evidence" value="ECO:0007669"/>
    <property type="project" value="InterPro"/>
</dbReference>
<comment type="similarity">
    <text evidence="2 4">Belongs to the cytochrome P450 family.</text>
</comment>
<dbReference type="PANTHER" id="PTHR24305">
    <property type="entry name" value="CYTOCHROME P450"/>
    <property type="match status" value="1"/>
</dbReference>
<dbReference type="GO" id="GO:0005506">
    <property type="term" value="F:iron ion binding"/>
    <property type="evidence" value="ECO:0007669"/>
    <property type="project" value="InterPro"/>
</dbReference>